<dbReference type="NCBIfam" id="TIGR02292">
    <property type="entry name" value="ygfB_yecA"/>
    <property type="match status" value="1"/>
</dbReference>
<evidence type="ECO:0000313" key="3">
    <source>
        <dbReference type="Proteomes" id="UP001165678"/>
    </source>
</evidence>
<accession>A0AA41ZL86</accession>
<protein>
    <submittedName>
        <fullName evidence="2">YecA family protein</fullName>
    </submittedName>
</protein>
<dbReference type="SUPFAM" id="SSF101327">
    <property type="entry name" value="YgfB-like"/>
    <property type="match status" value="1"/>
</dbReference>
<dbReference type="RefSeq" id="WP_265895288.1">
    <property type="nucleotide sequence ID" value="NZ_JAPIVE010000001.1"/>
</dbReference>
<name>A0AA41ZL86_9GAMM</name>
<feature type="region of interest" description="Disordered" evidence="1">
    <location>
        <begin position="194"/>
        <end position="222"/>
    </location>
</feature>
<evidence type="ECO:0000313" key="2">
    <source>
        <dbReference type="EMBL" id="MCX2522825.1"/>
    </source>
</evidence>
<dbReference type="Pfam" id="PF03695">
    <property type="entry name" value="UPF0149"/>
    <property type="match status" value="1"/>
</dbReference>
<dbReference type="InterPro" id="IPR036255">
    <property type="entry name" value="YgfB-like_sf"/>
</dbReference>
<dbReference type="Gene3D" id="1.20.120.740">
    <property type="entry name" value="YgfB uncharacterised protein family UPF0149, PF03695"/>
    <property type="match status" value="1"/>
</dbReference>
<organism evidence="2 3">
    <name type="scientific">Larsenimonas rhizosphaerae</name>
    <dbReference type="NCBI Taxonomy" id="2944682"/>
    <lineage>
        <taxon>Bacteria</taxon>
        <taxon>Pseudomonadati</taxon>
        <taxon>Pseudomonadota</taxon>
        <taxon>Gammaproteobacteria</taxon>
        <taxon>Oceanospirillales</taxon>
        <taxon>Halomonadaceae</taxon>
        <taxon>Larsenimonas</taxon>
    </lineage>
</organism>
<dbReference type="InterPro" id="IPR011978">
    <property type="entry name" value="YgfB-like"/>
</dbReference>
<sequence>MNEQPEQHPLIDDQDLEALDAFLDDDAMSEEALDIYGIHGFMVAQAIALTPVSATVWIPTVFDGEPAFSSDEEHTRILGLCQSLRDNAIELFEQGALPELPFDDEFEESPRMHPVADWCSGFMEGVFIDEAQWFGALEEDAARLLLPFMALSGLFDDEDRDLAAMGATPAEASQLLNQLPELALDLYLLYRTPVEKPAPSGPAGKPTGKTRGRKGGQARKRR</sequence>
<keyword evidence="3" id="KW-1185">Reference proteome</keyword>
<evidence type="ECO:0000256" key="1">
    <source>
        <dbReference type="SAM" id="MobiDB-lite"/>
    </source>
</evidence>
<comment type="caution">
    <text evidence="2">The sequence shown here is derived from an EMBL/GenBank/DDBJ whole genome shotgun (WGS) entry which is preliminary data.</text>
</comment>
<dbReference type="EMBL" id="JAPIVE010000001">
    <property type="protein sequence ID" value="MCX2522825.1"/>
    <property type="molecule type" value="Genomic_DNA"/>
</dbReference>
<reference evidence="2" key="1">
    <citation type="submission" date="2022-11" db="EMBL/GenBank/DDBJ databases">
        <title>Larsenimonas rhizosphaerae sp. nov., isolated from a tidal mudflat.</title>
        <authorList>
            <person name="Lee S.D."/>
            <person name="Kim I.S."/>
        </authorList>
    </citation>
    <scope>NUCLEOTIDE SEQUENCE</scope>
    <source>
        <strain evidence="2">GH2-1</strain>
    </source>
</reference>
<feature type="compositionally biased region" description="Basic residues" evidence="1">
    <location>
        <begin position="208"/>
        <end position="222"/>
    </location>
</feature>
<dbReference type="AlphaFoldDB" id="A0AA41ZL86"/>
<gene>
    <name evidence="2" type="ORF">OQ287_01050</name>
</gene>
<dbReference type="Proteomes" id="UP001165678">
    <property type="component" value="Unassembled WGS sequence"/>
</dbReference>
<proteinExistence type="predicted"/>